<proteinExistence type="predicted"/>
<evidence type="ECO:0000313" key="2">
    <source>
        <dbReference type="EMBL" id="KJL20212.1"/>
    </source>
</evidence>
<feature type="domain" description="N-acetyltransferase" evidence="1">
    <location>
        <begin position="17"/>
        <end position="186"/>
    </location>
</feature>
<gene>
    <name evidence="2" type="ORF">RN50_02056</name>
</gene>
<dbReference type="AlphaFoldDB" id="A0A0F0KH53"/>
<dbReference type="SUPFAM" id="SSF55729">
    <property type="entry name" value="Acyl-CoA N-acyltransferases (Nat)"/>
    <property type="match status" value="1"/>
</dbReference>
<dbReference type="Proteomes" id="UP000033572">
    <property type="component" value="Unassembled WGS sequence"/>
</dbReference>
<reference evidence="2 3" key="1">
    <citation type="submission" date="2015-02" db="EMBL/GenBank/DDBJ databases">
        <title>Draft genome sequences of ten Microbacterium spp. with emphasis on heavy metal contaminated environments.</title>
        <authorList>
            <person name="Corretto E."/>
        </authorList>
    </citation>
    <scope>NUCLEOTIDE SEQUENCE [LARGE SCALE GENOMIC DNA]</scope>
    <source>
        <strain evidence="2 3">DSM 12966</strain>
    </source>
</reference>
<organism evidence="2 3">
    <name type="scientific">Microbacterium foliorum</name>
    <dbReference type="NCBI Taxonomy" id="104336"/>
    <lineage>
        <taxon>Bacteria</taxon>
        <taxon>Bacillati</taxon>
        <taxon>Actinomycetota</taxon>
        <taxon>Actinomycetes</taxon>
        <taxon>Micrococcales</taxon>
        <taxon>Microbacteriaceae</taxon>
        <taxon>Microbacterium</taxon>
    </lineage>
</organism>
<dbReference type="GO" id="GO:0016747">
    <property type="term" value="F:acyltransferase activity, transferring groups other than amino-acyl groups"/>
    <property type="evidence" value="ECO:0007669"/>
    <property type="project" value="InterPro"/>
</dbReference>
<dbReference type="Gene3D" id="3.40.630.30">
    <property type="match status" value="1"/>
</dbReference>
<protein>
    <submittedName>
        <fullName evidence="2">Putative acetyltransferase YhhY</fullName>
    </submittedName>
</protein>
<evidence type="ECO:0000259" key="1">
    <source>
        <dbReference type="PROSITE" id="PS51186"/>
    </source>
</evidence>
<keyword evidence="3" id="KW-1185">Reference proteome</keyword>
<dbReference type="InterPro" id="IPR016181">
    <property type="entry name" value="Acyl_CoA_acyltransferase"/>
</dbReference>
<name>A0A0F0KH53_9MICO</name>
<dbReference type="EMBL" id="JYIU01000043">
    <property type="protein sequence ID" value="KJL20212.1"/>
    <property type="molecule type" value="Genomic_DNA"/>
</dbReference>
<dbReference type="InterPro" id="IPR000182">
    <property type="entry name" value="GNAT_dom"/>
</dbReference>
<comment type="caution">
    <text evidence="2">The sequence shown here is derived from an EMBL/GenBank/DDBJ whole genome shotgun (WGS) entry which is preliminary data.</text>
</comment>
<dbReference type="PROSITE" id="PS51186">
    <property type="entry name" value="GNAT"/>
    <property type="match status" value="1"/>
</dbReference>
<sequence>MTSTPHADVWPVRTERLQIRPMTAPDIDAMWAWRQLPEVNRWLGLAPDTIEAFRERYRDPERLASMHLAELVAENGEATPIGDIMIRIGDGWGQLEVADRVKGVEAELGWVLDPQHTGRGYATEAIRAVIDVCFGPLGLRRVHAGCFADNEPSWRLMERLGMRREEFSRKTALHRSGEWLDGLNYGILAEEWPVTGS</sequence>
<accession>A0A0F0KH53</accession>
<dbReference type="RefSeq" id="WP_045254413.1">
    <property type="nucleotide sequence ID" value="NZ_CP031425.1"/>
</dbReference>
<dbReference type="GeneID" id="94443125"/>
<dbReference type="PATRIC" id="fig|104336.4.peg.2097"/>
<dbReference type="Pfam" id="PF13302">
    <property type="entry name" value="Acetyltransf_3"/>
    <property type="match status" value="1"/>
</dbReference>
<keyword evidence="2" id="KW-0808">Transferase</keyword>
<dbReference type="PANTHER" id="PTHR43792">
    <property type="entry name" value="GNAT FAMILY, PUTATIVE (AFU_ORTHOLOGUE AFUA_3G00765)-RELATED-RELATED"/>
    <property type="match status" value="1"/>
</dbReference>
<evidence type="ECO:0000313" key="3">
    <source>
        <dbReference type="Proteomes" id="UP000033572"/>
    </source>
</evidence>
<dbReference type="KEGG" id="mfol:DXT68_01865"/>
<dbReference type="InterPro" id="IPR051531">
    <property type="entry name" value="N-acetyltransferase"/>
</dbReference>